<name>A0A6I6K0E6_9BACT</name>
<evidence type="ECO:0000313" key="3">
    <source>
        <dbReference type="Proteomes" id="UP000428260"/>
    </source>
</evidence>
<gene>
    <name evidence="2" type="ORF">GM418_26370</name>
</gene>
<accession>A0A6I6K0E6</accession>
<proteinExistence type="predicted"/>
<evidence type="ECO:0000256" key="1">
    <source>
        <dbReference type="SAM" id="Phobius"/>
    </source>
</evidence>
<dbReference type="RefSeq" id="WP_158870557.1">
    <property type="nucleotide sequence ID" value="NZ_CP046401.1"/>
</dbReference>
<keyword evidence="1" id="KW-1133">Transmembrane helix</keyword>
<dbReference type="KEGG" id="mcos:GM418_26370"/>
<feature type="transmembrane region" description="Helical" evidence="1">
    <location>
        <begin position="17"/>
        <end position="35"/>
    </location>
</feature>
<reference evidence="2 3" key="1">
    <citation type="submission" date="2019-11" db="EMBL/GenBank/DDBJ databases">
        <authorList>
            <person name="Zheng R.K."/>
            <person name="Sun C.M."/>
        </authorList>
    </citation>
    <scope>NUCLEOTIDE SEQUENCE [LARGE SCALE GENOMIC DNA]</scope>
    <source>
        <strain evidence="2 3">WC007</strain>
    </source>
</reference>
<organism evidence="2 3">
    <name type="scientific">Maribellus comscasis</name>
    <dbReference type="NCBI Taxonomy" id="2681766"/>
    <lineage>
        <taxon>Bacteria</taxon>
        <taxon>Pseudomonadati</taxon>
        <taxon>Bacteroidota</taxon>
        <taxon>Bacteroidia</taxon>
        <taxon>Marinilabiliales</taxon>
        <taxon>Prolixibacteraceae</taxon>
        <taxon>Maribellus</taxon>
    </lineage>
</organism>
<keyword evidence="1" id="KW-0472">Membrane</keyword>
<protein>
    <submittedName>
        <fullName evidence="2">Uncharacterized protein</fullName>
    </submittedName>
</protein>
<evidence type="ECO:0000313" key="2">
    <source>
        <dbReference type="EMBL" id="QGY47059.1"/>
    </source>
</evidence>
<dbReference type="EMBL" id="CP046401">
    <property type="protein sequence ID" value="QGY47059.1"/>
    <property type="molecule type" value="Genomic_DNA"/>
</dbReference>
<sequence>MKTIRSNKKGFGIHSPFVYDLITNVLFVSAGFYVFDEIEKMNKSTWEKNQIKLLFRLLNYFQPRHVFYDENVSGDVTGVLQKFNSETVFKSVGAEFFKKEKLAIETKSAFFIFGKKPDVMVRSFCEYAKCFFLKQKTGKKENYTLKPLLEKEDGTILIELLTADFIIFDKKFRSQHYVIK</sequence>
<keyword evidence="1" id="KW-0812">Transmembrane</keyword>
<keyword evidence="3" id="KW-1185">Reference proteome</keyword>
<dbReference type="AlphaFoldDB" id="A0A6I6K0E6"/>
<dbReference type="Proteomes" id="UP000428260">
    <property type="component" value="Chromosome"/>
</dbReference>